<accession>A0ABR3F4L5</accession>
<keyword evidence="1" id="KW-0732">Signal</keyword>
<organism evidence="2 3">
    <name type="scientific">Marasmius crinis-equi</name>
    <dbReference type="NCBI Taxonomy" id="585013"/>
    <lineage>
        <taxon>Eukaryota</taxon>
        <taxon>Fungi</taxon>
        <taxon>Dikarya</taxon>
        <taxon>Basidiomycota</taxon>
        <taxon>Agaricomycotina</taxon>
        <taxon>Agaricomycetes</taxon>
        <taxon>Agaricomycetidae</taxon>
        <taxon>Agaricales</taxon>
        <taxon>Marasmiineae</taxon>
        <taxon>Marasmiaceae</taxon>
        <taxon>Marasmius</taxon>
    </lineage>
</organism>
<keyword evidence="3" id="KW-1185">Reference proteome</keyword>
<protein>
    <submittedName>
        <fullName evidence="2">Uncharacterized protein</fullName>
    </submittedName>
</protein>
<evidence type="ECO:0000256" key="1">
    <source>
        <dbReference type="SAM" id="SignalP"/>
    </source>
</evidence>
<evidence type="ECO:0000313" key="3">
    <source>
        <dbReference type="Proteomes" id="UP001465976"/>
    </source>
</evidence>
<proteinExistence type="predicted"/>
<name>A0ABR3F4L5_9AGAR</name>
<gene>
    <name evidence="2" type="ORF">V5O48_011795</name>
</gene>
<dbReference type="Proteomes" id="UP001465976">
    <property type="component" value="Unassembled WGS sequence"/>
</dbReference>
<evidence type="ECO:0000313" key="2">
    <source>
        <dbReference type="EMBL" id="KAL0570163.1"/>
    </source>
</evidence>
<reference evidence="2 3" key="1">
    <citation type="submission" date="2024-02" db="EMBL/GenBank/DDBJ databases">
        <title>A draft genome for the cacao thread blight pathogen Marasmius crinis-equi.</title>
        <authorList>
            <person name="Cohen S.P."/>
            <person name="Baruah I.K."/>
            <person name="Amoako-Attah I."/>
            <person name="Bukari Y."/>
            <person name="Meinhardt L.W."/>
            <person name="Bailey B.A."/>
        </authorList>
    </citation>
    <scope>NUCLEOTIDE SEQUENCE [LARGE SCALE GENOMIC DNA]</scope>
    <source>
        <strain evidence="2 3">GH-76</strain>
    </source>
</reference>
<dbReference type="EMBL" id="JBAHYK010000981">
    <property type="protein sequence ID" value="KAL0570163.1"/>
    <property type="molecule type" value="Genomic_DNA"/>
</dbReference>
<comment type="caution">
    <text evidence="2">The sequence shown here is derived from an EMBL/GenBank/DDBJ whole genome shotgun (WGS) entry which is preliminary data.</text>
</comment>
<sequence>MTTCSANRALVIHALVLTEAFALQLAEHRTRWKDIHFVIDEYLDCSQIFGNTKLPVLEKATIVACPLEYYPNYLHEAVLLDLSDSVLDISERTFDLSQCPSLTHVAFGATIPSLPPIRVILPAAQLTRLELNTLAPISLTQPKPTEVEELVFPNLLWLHIVDEAGVGPPGGLRTPKLRHPVLSDFSDAEGILDLLKRSFSFPLCSLELRAASPAEKLNHRSVSELLQYAGLGLGLLCFSVVGIDSLLELKWSDLRGHLQMVRYIEIRVKAKVALDRLLPDSHLPPTFDYLAWSDRGEHLTRSAWWRFVDQNADFISMVTALPELRALELDWDRSVYRDRWYSPAFQQTVLRRGICSLRRDDAEHSGAIDNRLSLLQTQILKRHLN</sequence>
<feature type="chain" id="PRO_5047090010" evidence="1">
    <location>
        <begin position="23"/>
        <end position="385"/>
    </location>
</feature>
<feature type="signal peptide" evidence="1">
    <location>
        <begin position="1"/>
        <end position="22"/>
    </location>
</feature>